<dbReference type="InterPro" id="IPR008254">
    <property type="entry name" value="Flavodoxin/NO_synth"/>
</dbReference>
<dbReference type="FunFam" id="3.40.50.360:FF:000069">
    <property type="entry name" value="Flavodoxin"/>
    <property type="match status" value="1"/>
</dbReference>
<dbReference type="GO" id="GO:0016020">
    <property type="term" value="C:membrane"/>
    <property type="evidence" value="ECO:0007669"/>
    <property type="project" value="TreeGrafter"/>
</dbReference>
<organism evidence="2">
    <name type="scientific">Dictyoglomus thermophilum</name>
    <dbReference type="NCBI Taxonomy" id="14"/>
    <lineage>
        <taxon>Bacteria</taxon>
        <taxon>Pseudomonadati</taxon>
        <taxon>Dictyoglomota</taxon>
        <taxon>Dictyoglomia</taxon>
        <taxon>Dictyoglomales</taxon>
        <taxon>Dictyoglomaceae</taxon>
        <taxon>Dictyoglomus</taxon>
    </lineage>
</organism>
<evidence type="ECO:0000259" key="1">
    <source>
        <dbReference type="PROSITE" id="PS50902"/>
    </source>
</evidence>
<proteinExistence type="predicted"/>
<dbReference type="PANTHER" id="PTHR30546">
    <property type="entry name" value="FLAVODOXIN-RELATED PROTEIN WRBA-RELATED"/>
    <property type="match status" value="1"/>
</dbReference>
<protein>
    <submittedName>
        <fullName evidence="2">Flavodoxin family protein</fullName>
    </submittedName>
</protein>
<dbReference type="AlphaFoldDB" id="A0A7V3ZIK3"/>
<feature type="domain" description="Flavodoxin-like" evidence="1">
    <location>
        <begin position="4"/>
        <end position="158"/>
    </location>
</feature>
<dbReference type="InterPro" id="IPR029039">
    <property type="entry name" value="Flavoprotein-like_sf"/>
</dbReference>
<dbReference type="EMBL" id="DTDV01000013">
    <property type="protein sequence ID" value="HGK23667.1"/>
    <property type="molecule type" value="Genomic_DNA"/>
</dbReference>
<dbReference type="GO" id="GO:0010181">
    <property type="term" value="F:FMN binding"/>
    <property type="evidence" value="ECO:0007669"/>
    <property type="project" value="InterPro"/>
</dbReference>
<comment type="caution">
    <text evidence="2">The sequence shown here is derived from an EMBL/GenBank/DDBJ whole genome shotgun (WGS) entry which is preliminary data.</text>
</comment>
<dbReference type="Gene3D" id="3.40.50.360">
    <property type="match status" value="1"/>
</dbReference>
<dbReference type="SUPFAM" id="SSF52218">
    <property type="entry name" value="Flavoproteins"/>
    <property type="match status" value="1"/>
</dbReference>
<dbReference type="Pfam" id="PF00258">
    <property type="entry name" value="Flavodoxin_1"/>
    <property type="match status" value="1"/>
</dbReference>
<dbReference type="RefSeq" id="WP_149123298.1">
    <property type="nucleotide sequence ID" value="NZ_VTFL01000009.1"/>
</dbReference>
<name>A0A7V3ZIK3_DICTH</name>
<sequence length="168" mass="18120">MPKVLILYDSVTGNTKKMAEEVAKGVQEVEGVEVVIKHVDEAVPEDLLNFDGIIVGSPAYCGTLTWKLKKFFDESVRVAWGKVKGKIGAAFASSGGLGGGNEATLYSILTVLMNYGYLVFGLPDYSAPGVTAHYGAVSVGYPKESEQKACRMLGRHMAEYVKKFCKGE</sequence>
<gene>
    <name evidence="2" type="ORF">ENU78_04350</name>
</gene>
<reference evidence="2" key="1">
    <citation type="journal article" date="2020" name="mSystems">
        <title>Genome- and Community-Level Interaction Insights into Carbon Utilization and Element Cycling Functions of Hydrothermarchaeota in Hydrothermal Sediment.</title>
        <authorList>
            <person name="Zhou Z."/>
            <person name="Liu Y."/>
            <person name="Xu W."/>
            <person name="Pan J."/>
            <person name="Luo Z.H."/>
            <person name="Li M."/>
        </authorList>
    </citation>
    <scope>NUCLEOTIDE SEQUENCE [LARGE SCALE GENOMIC DNA]</scope>
    <source>
        <strain evidence="2">SpSt-70</strain>
    </source>
</reference>
<evidence type="ECO:0000313" key="2">
    <source>
        <dbReference type="EMBL" id="HGK23667.1"/>
    </source>
</evidence>
<dbReference type="PANTHER" id="PTHR30546:SF23">
    <property type="entry name" value="FLAVOPROTEIN-LIKE PROTEIN YCP4-RELATED"/>
    <property type="match status" value="1"/>
</dbReference>
<dbReference type="GO" id="GO:0003955">
    <property type="term" value="F:NAD(P)H dehydrogenase (quinone) activity"/>
    <property type="evidence" value="ECO:0007669"/>
    <property type="project" value="TreeGrafter"/>
</dbReference>
<dbReference type="PROSITE" id="PS50902">
    <property type="entry name" value="FLAVODOXIN_LIKE"/>
    <property type="match status" value="1"/>
</dbReference>
<accession>A0A7V3ZIK3</accession>